<dbReference type="CDD" id="cd03228">
    <property type="entry name" value="ABCC_MRP_Like"/>
    <property type="match status" value="1"/>
</dbReference>
<evidence type="ECO:0000256" key="3">
    <source>
        <dbReference type="ARBA" id="ARBA00022741"/>
    </source>
</evidence>
<evidence type="ECO:0000256" key="2">
    <source>
        <dbReference type="ARBA" id="ARBA00022692"/>
    </source>
</evidence>
<comment type="subcellular location">
    <subcellularLocation>
        <location evidence="1">Cell membrane</location>
        <topology evidence="1">Multi-pass membrane protein</topology>
    </subcellularLocation>
</comment>
<dbReference type="SUPFAM" id="SSF52540">
    <property type="entry name" value="P-loop containing nucleoside triphosphate hydrolases"/>
    <property type="match status" value="1"/>
</dbReference>
<keyword evidence="4 10" id="KW-0067">ATP-binding</keyword>
<evidence type="ECO:0000256" key="1">
    <source>
        <dbReference type="ARBA" id="ARBA00004651"/>
    </source>
</evidence>
<feature type="transmembrane region" description="Helical" evidence="7">
    <location>
        <begin position="56"/>
        <end position="76"/>
    </location>
</feature>
<feature type="transmembrane region" description="Helical" evidence="7">
    <location>
        <begin position="159"/>
        <end position="177"/>
    </location>
</feature>
<dbReference type="PROSITE" id="PS50893">
    <property type="entry name" value="ABC_TRANSPORTER_2"/>
    <property type="match status" value="1"/>
</dbReference>
<dbReference type="RefSeq" id="WP_277732738.1">
    <property type="nucleotide sequence ID" value="NZ_CP120733.1"/>
</dbReference>
<dbReference type="Gene3D" id="3.40.50.300">
    <property type="entry name" value="P-loop containing nucleotide triphosphate hydrolases"/>
    <property type="match status" value="1"/>
</dbReference>
<name>A0ABY8EDC2_9FIRM</name>
<keyword evidence="11" id="KW-1185">Reference proteome</keyword>
<keyword evidence="5 7" id="KW-1133">Transmembrane helix</keyword>
<feature type="transmembrane region" description="Helical" evidence="7">
    <location>
        <begin position="245"/>
        <end position="267"/>
    </location>
</feature>
<keyword evidence="2 7" id="KW-0812">Transmembrane</keyword>
<dbReference type="InterPro" id="IPR003439">
    <property type="entry name" value="ABC_transporter-like_ATP-bd"/>
</dbReference>
<keyword evidence="6 7" id="KW-0472">Membrane</keyword>
<dbReference type="InterPro" id="IPR039421">
    <property type="entry name" value="Type_1_exporter"/>
</dbReference>
<dbReference type="InterPro" id="IPR003593">
    <property type="entry name" value="AAA+_ATPase"/>
</dbReference>
<feature type="domain" description="ABC transporter" evidence="8">
    <location>
        <begin position="333"/>
        <end position="555"/>
    </location>
</feature>
<reference evidence="10 11" key="1">
    <citation type="submission" date="2023-03" db="EMBL/GenBank/DDBJ databases">
        <title>Complete genome sequence of Tepidibacter sp. SWIR-1, isolated from a deep-sea hydrothermal vent.</title>
        <authorList>
            <person name="Li X."/>
        </authorList>
    </citation>
    <scope>NUCLEOTIDE SEQUENCE [LARGE SCALE GENOMIC DNA]</scope>
    <source>
        <strain evidence="10 11">SWIR-1</strain>
    </source>
</reference>
<evidence type="ECO:0000256" key="4">
    <source>
        <dbReference type="ARBA" id="ARBA00022840"/>
    </source>
</evidence>
<dbReference type="InterPro" id="IPR036640">
    <property type="entry name" value="ABC1_TM_sf"/>
</dbReference>
<dbReference type="PROSITE" id="PS00211">
    <property type="entry name" value="ABC_TRANSPORTER_1"/>
    <property type="match status" value="1"/>
</dbReference>
<evidence type="ECO:0000256" key="7">
    <source>
        <dbReference type="SAM" id="Phobius"/>
    </source>
</evidence>
<dbReference type="PANTHER" id="PTHR43394:SF1">
    <property type="entry name" value="ATP-BINDING CASSETTE SUB-FAMILY B MEMBER 10, MITOCHONDRIAL"/>
    <property type="match status" value="1"/>
</dbReference>
<dbReference type="Pfam" id="PF00664">
    <property type="entry name" value="ABC_membrane"/>
    <property type="match status" value="1"/>
</dbReference>
<dbReference type="InterPro" id="IPR011527">
    <property type="entry name" value="ABC1_TM_dom"/>
</dbReference>
<dbReference type="EMBL" id="CP120733">
    <property type="protein sequence ID" value="WFD10771.1"/>
    <property type="molecule type" value="Genomic_DNA"/>
</dbReference>
<evidence type="ECO:0000259" key="9">
    <source>
        <dbReference type="PROSITE" id="PS50929"/>
    </source>
</evidence>
<dbReference type="SMART" id="SM00382">
    <property type="entry name" value="AAA"/>
    <property type="match status" value="1"/>
</dbReference>
<evidence type="ECO:0000256" key="5">
    <source>
        <dbReference type="ARBA" id="ARBA00022989"/>
    </source>
</evidence>
<dbReference type="InterPro" id="IPR027417">
    <property type="entry name" value="P-loop_NTPase"/>
</dbReference>
<proteinExistence type="predicted"/>
<accession>A0ABY8EDC2</accession>
<dbReference type="CDD" id="cd07346">
    <property type="entry name" value="ABC_6TM_exporters"/>
    <property type="match status" value="1"/>
</dbReference>
<sequence length="555" mass="62980">MKNVYKNIMNIIKPNLKVQIIGLILTILYAVVYFLAPMVSKYLIDDILPKKSMDDLKFGLTLFGLVCILQPLLGYLKNILFLKLSQKICYEIRNKLYKNIIYADMDFFEENSKGSILSRIMNDSDIVANFITNFFIVIIKNILIVTIIIAGMFYLSFEITSIIMIISILVISVIVILSKKIRNISLDTRRNYDDICSTIDQSLKGIKTIKVNLIENVYINKYISNSKKILESNIKLGNMNNTLNMIIEGLVVFCIVTIYGIGSFYVINNKMSLGTVVALGLYFQMLTPCIMELLNSNMSLQQVIPILERIEEYLNLKSKINIFYERKKLSGDIKVNNLFFSYKDDLNDSYNLKNINLNIKENTLVAITGESGAGKSTLMKLLTGFYRPNKGSVEISNIDINKLSNRCLWENIALIHQDVELFNMSIKDNISIGIDNISEEDIIDACKKVGIYEEIIGFDDGFETIINEELNISGGQRQRISMARAIIKNTPIIILDEPTASLDQETEECIIDLLKNLSEEKTVLVITHSMKLAKEADEVIIIRNGEIETNTAISI</sequence>
<protein>
    <submittedName>
        <fullName evidence="10">ABC transporter ATP-binding protein</fullName>
    </submittedName>
</protein>
<dbReference type="Pfam" id="PF00005">
    <property type="entry name" value="ABC_tran"/>
    <property type="match status" value="1"/>
</dbReference>
<gene>
    <name evidence="10" type="ORF">P4S50_01460</name>
</gene>
<keyword evidence="3" id="KW-0547">Nucleotide-binding</keyword>
<dbReference type="GO" id="GO:0005524">
    <property type="term" value="F:ATP binding"/>
    <property type="evidence" value="ECO:0007669"/>
    <property type="project" value="UniProtKB-KW"/>
</dbReference>
<evidence type="ECO:0000259" key="8">
    <source>
        <dbReference type="PROSITE" id="PS50893"/>
    </source>
</evidence>
<evidence type="ECO:0000313" key="10">
    <source>
        <dbReference type="EMBL" id="WFD10771.1"/>
    </source>
</evidence>
<dbReference type="InterPro" id="IPR017871">
    <property type="entry name" value="ABC_transporter-like_CS"/>
</dbReference>
<dbReference type="Gene3D" id="1.20.1560.10">
    <property type="entry name" value="ABC transporter type 1, transmembrane domain"/>
    <property type="match status" value="1"/>
</dbReference>
<dbReference type="SUPFAM" id="SSF90123">
    <property type="entry name" value="ABC transporter transmembrane region"/>
    <property type="match status" value="1"/>
</dbReference>
<feature type="domain" description="ABC transmembrane type-1" evidence="9">
    <location>
        <begin position="20"/>
        <end position="302"/>
    </location>
</feature>
<feature type="transmembrane region" description="Helical" evidence="7">
    <location>
        <begin position="126"/>
        <end position="153"/>
    </location>
</feature>
<evidence type="ECO:0000256" key="6">
    <source>
        <dbReference type="ARBA" id="ARBA00023136"/>
    </source>
</evidence>
<organism evidence="10 11">
    <name type="scientific">Tepidibacter hydrothermalis</name>
    <dbReference type="NCBI Taxonomy" id="3036126"/>
    <lineage>
        <taxon>Bacteria</taxon>
        <taxon>Bacillati</taxon>
        <taxon>Bacillota</taxon>
        <taxon>Clostridia</taxon>
        <taxon>Peptostreptococcales</taxon>
        <taxon>Peptostreptococcaceae</taxon>
        <taxon>Tepidibacter</taxon>
    </lineage>
</organism>
<feature type="transmembrane region" description="Helical" evidence="7">
    <location>
        <begin position="20"/>
        <end position="44"/>
    </location>
</feature>
<evidence type="ECO:0000313" key="11">
    <source>
        <dbReference type="Proteomes" id="UP001222800"/>
    </source>
</evidence>
<dbReference type="PROSITE" id="PS50929">
    <property type="entry name" value="ABC_TM1F"/>
    <property type="match status" value="1"/>
</dbReference>
<dbReference type="Proteomes" id="UP001222800">
    <property type="component" value="Chromosome"/>
</dbReference>
<dbReference type="PANTHER" id="PTHR43394">
    <property type="entry name" value="ATP-DEPENDENT PERMEASE MDL1, MITOCHONDRIAL"/>
    <property type="match status" value="1"/>
</dbReference>